<dbReference type="EMBL" id="BFEA01000487">
    <property type="protein sequence ID" value="GBG84697.1"/>
    <property type="molecule type" value="Genomic_DNA"/>
</dbReference>
<organism evidence="4 5">
    <name type="scientific">Chara braunii</name>
    <name type="common">Braun's stonewort</name>
    <dbReference type="NCBI Taxonomy" id="69332"/>
    <lineage>
        <taxon>Eukaryota</taxon>
        <taxon>Viridiplantae</taxon>
        <taxon>Streptophyta</taxon>
        <taxon>Charophyceae</taxon>
        <taxon>Charales</taxon>
        <taxon>Characeae</taxon>
        <taxon>Chara</taxon>
    </lineage>
</organism>
<accession>A0A388LQV8</accession>
<evidence type="ECO:0000256" key="1">
    <source>
        <dbReference type="PROSITE-ProRule" id="PRU00047"/>
    </source>
</evidence>
<dbReference type="PROSITE" id="PS50158">
    <property type="entry name" value="ZF_CCHC"/>
    <property type="match status" value="1"/>
</dbReference>
<evidence type="ECO:0000259" key="3">
    <source>
        <dbReference type="PROSITE" id="PS50158"/>
    </source>
</evidence>
<reference evidence="4 5" key="1">
    <citation type="journal article" date="2018" name="Cell">
        <title>The Chara Genome: Secondary Complexity and Implications for Plant Terrestrialization.</title>
        <authorList>
            <person name="Nishiyama T."/>
            <person name="Sakayama H."/>
            <person name="Vries J.D."/>
            <person name="Buschmann H."/>
            <person name="Saint-Marcoux D."/>
            <person name="Ullrich K.K."/>
            <person name="Haas F.B."/>
            <person name="Vanderstraeten L."/>
            <person name="Becker D."/>
            <person name="Lang D."/>
            <person name="Vosolsobe S."/>
            <person name="Rombauts S."/>
            <person name="Wilhelmsson P.K.I."/>
            <person name="Janitza P."/>
            <person name="Kern R."/>
            <person name="Heyl A."/>
            <person name="Rumpler F."/>
            <person name="Villalobos L.I.A.C."/>
            <person name="Clay J.M."/>
            <person name="Skokan R."/>
            <person name="Toyoda A."/>
            <person name="Suzuki Y."/>
            <person name="Kagoshima H."/>
            <person name="Schijlen E."/>
            <person name="Tajeshwar N."/>
            <person name="Catarino B."/>
            <person name="Hetherington A.J."/>
            <person name="Saltykova A."/>
            <person name="Bonnot C."/>
            <person name="Breuninger H."/>
            <person name="Symeonidi A."/>
            <person name="Radhakrishnan G.V."/>
            <person name="Van Nieuwerburgh F."/>
            <person name="Deforce D."/>
            <person name="Chang C."/>
            <person name="Karol K.G."/>
            <person name="Hedrich R."/>
            <person name="Ulvskov P."/>
            <person name="Glockner G."/>
            <person name="Delwiche C.F."/>
            <person name="Petrasek J."/>
            <person name="Van de Peer Y."/>
            <person name="Friml J."/>
            <person name="Beilby M."/>
            <person name="Dolan L."/>
            <person name="Kohara Y."/>
            <person name="Sugano S."/>
            <person name="Fujiyama A."/>
            <person name="Delaux P.-M."/>
            <person name="Quint M."/>
            <person name="TheiBen G."/>
            <person name="Hagemann M."/>
            <person name="Harholt J."/>
            <person name="Dunand C."/>
            <person name="Zachgo S."/>
            <person name="Langdale J."/>
            <person name="Maumus F."/>
            <person name="Straeten D.V.D."/>
            <person name="Gould S.B."/>
            <person name="Rensing S.A."/>
        </authorList>
    </citation>
    <scope>NUCLEOTIDE SEQUENCE [LARGE SCALE GENOMIC DNA]</scope>
    <source>
        <strain evidence="4 5">S276</strain>
    </source>
</reference>
<feature type="region of interest" description="Disordered" evidence="2">
    <location>
        <begin position="67"/>
        <end position="106"/>
    </location>
</feature>
<gene>
    <name evidence="4" type="ORF">CBR_g39073</name>
</gene>
<evidence type="ECO:0000313" key="4">
    <source>
        <dbReference type="EMBL" id="GBG84697.1"/>
    </source>
</evidence>
<dbReference type="AlphaFoldDB" id="A0A388LQV8"/>
<evidence type="ECO:0000256" key="2">
    <source>
        <dbReference type="SAM" id="MobiDB-lite"/>
    </source>
</evidence>
<keyword evidence="1" id="KW-0479">Metal-binding</keyword>
<feature type="domain" description="CCHC-type" evidence="3">
    <location>
        <begin position="664"/>
        <end position="679"/>
    </location>
</feature>
<dbReference type="InterPro" id="IPR036875">
    <property type="entry name" value="Znf_CCHC_sf"/>
</dbReference>
<keyword evidence="5" id="KW-1185">Reference proteome</keyword>
<dbReference type="Gramene" id="GBG84697">
    <property type="protein sequence ID" value="GBG84697"/>
    <property type="gene ID" value="CBR_g39073"/>
</dbReference>
<keyword evidence="1" id="KW-0862">Zinc</keyword>
<dbReference type="GO" id="GO:0003676">
    <property type="term" value="F:nucleic acid binding"/>
    <property type="evidence" value="ECO:0007669"/>
    <property type="project" value="InterPro"/>
</dbReference>
<protein>
    <recommendedName>
        <fullName evidence="3">CCHC-type domain-containing protein</fullName>
    </recommendedName>
</protein>
<name>A0A388LQV8_CHABU</name>
<feature type="compositionally biased region" description="Basic and acidic residues" evidence="2">
    <location>
        <begin position="93"/>
        <end position="106"/>
    </location>
</feature>
<feature type="compositionally biased region" description="Basic and acidic residues" evidence="2">
    <location>
        <begin position="67"/>
        <end position="76"/>
    </location>
</feature>
<evidence type="ECO:0000313" key="5">
    <source>
        <dbReference type="Proteomes" id="UP000265515"/>
    </source>
</evidence>
<keyword evidence="1" id="KW-0863">Zinc-finger</keyword>
<sequence>MVDTHSGKSTTPYTKAQEEQAAAVLKERKEKEAKKELIKQAKKLALLEEQAVKKKKLQEEMEKLQREEEKNLRAVEEEVEEEDDEVPLIGTVTRERGETSSTKEEPCMEKKVSEWVANLSLGEEEAAVLYVSRAEQEAVMREREEEEDPLRRHTIEEEKKLEWMLRLTRGKKKWMEAASKVVKEQRAQVEARSDWQEKMEVMARNIELLAKAQEEQFQFPTGQDVSLRSIQLGFREFAHMGTEVKARMESTKRFYTGVIEGAKLVAPREEEARPRRERVKVKFLDSYSGKKEEKFDNWEANVNSYVHLQKIIHEEQVLVAFCAFKDEAASFARSLVRAAKCDNDMVAYSTITPLNEFFKLLHGRFADVTKGIKASHKLQTIHSHQWKSVRALKRMMEIQTYVSTAPVEPESQVAFTTSCMGGEAKQWVLAEANAAGFKDISEWAKTLTLKQFLAKTRDRFLDKTTTDKAFDQLTSIGQKHWTSVEAFSREVDRLLQVPGLNLQDSQVLYIYSRALPEPIRGHLVTEAKSSKYNYRQFRDLALQREQMTSQVKNSYAAVVKSGGGGGRQYNGKRVLWRQKRQDHTLGVFDDDTVEKWPNEENDNNSDSGKGEVTVVVANKGGPPRTGGKKQRAFPWHPGIADGKPWVEMGMTRKTWQERMDNAQCLKCGTAGHVIAYCPQIRNPKANSQ</sequence>
<proteinExistence type="predicted"/>
<feature type="compositionally biased region" description="Acidic residues" evidence="2">
    <location>
        <begin position="77"/>
        <end position="86"/>
    </location>
</feature>
<comment type="caution">
    <text evidence="4">The sequence shown here is derived from an EMBL/GenBank/DDBJ whole genome shotgun (WGS) entry which is preliminary data.</text>
</comment>
<dbReference type="Proteomes" id="UP000265515">
    <property type="component" value="Unassembled WGS sequence"/>
</dbReference>
<dbReference type="InterPro" id="IPR001878">
    <property type="entry name" value="Znf_CCHC"/>
</dbReference>
<dbReference type="SUPFAM" id="SSF57756">
    <property type="entry name" value="Retrovirus zinc finger-like domains"/>
    <property type="match status" value="1"/>
</dbReference>
<feature type="region of interest" description="Disordered" evidence="2">
    <location>
        <begin position="618"/>
        <end position="637"/>
    </location>
</feature>
<dbReference type="GO" id="GO:0008270">
    <property type="term" value="F:zinc ion binding"/>
    <property type="evidence" value="ECO:0007669"/>
    <property type="project" value="UniProtKB-KW"/>
</dbReference>